<dbReference type="PANTHER" id="PTHR43766:SF1">
    <property type="entry name" value="TRYPTOPHAN--TRNA LIGASE, MITOCHONDRIAL"/>
    <property type="match status" value="1"/>
</dbReference>
<dbReference type="GO" id="GO:0005759">
    <property type="term" value="C:mitochondrial matrix"/>
    <property type="evidence" value="ECO:0007669"/>
    <property type="project" value="TreeGrafter"/>
</dbReference>
<dbReference type="Gene3D" id="3.40.50.620">
    <property type="entry name" value="HUPs"/>
    <property type="match status" value="1"/>
</dbReference>
<organism evidence="7 8">
    <name type="scientific">Smittium culicis</name>
    <dbReference type="NCBI Taxonomy" id="133412"/>
    <lineage>
        <taxon>Eukaryota</taxon>
        <taxon>Fungi</taxon>
        <taxon>Fungi incertae sedis</taxon>
        <taxon>Zoopagomycota</taxon>
        <taxon>Kickxellomycotina</taxon>
        <taxon>Harpellomycetes</taxon>
        <taxon>Harpellales</taxon>
        <taxon>Legeriomycetaceae</taxon>
        <taxon>Smittium</taxon>
    </lineage>
</organism>
<evidence type="ECO:0000256" key="1">
    <source>
        <dbReference type="ARBA" id="ARBA00022598"/>
    </source>
</evidence>
<dbReference type="GO" id="GO:0005524">
    <property type="term" value="F:ATP binding"/>
    <property type="evidence" value="ECO:0007669"/>
    <property type="project" value="UniProtKB-KW"/>
</dbReference>
<dbReference type="InterPro" id="IPR050203">
    <property type="entry name" value="Trp-tRNA_synthetase"/>
</dbReference>
<evidence type="ECO:0000256" key="5">
    <source>
        <dbReference type="ARBA" id="ARBA00023146"/>
    </source>
</evidence>
<keyword evidence="3 6" id="KW-0067">ATP-binding</keyword>
<name>A0A1R1XUL5_9FUNG</name>
<keyword evidence="4 6" id="KW-0648">Protein biosynthesis</keyword>
<dbReference type="EMBL" id="LSSN01001777">
    <property type="protein sequence ID" value="OMJ18353.1"/>
    <property type="molecule type" value="Genomic_DNA"/>
</dbReference>
<evidence type="ECO:0000256" key="2">
    <source>
        <dbReference type="ARBA" id="ARBA00022741"/>
    </source>
</evidence>
<evidence type="ECO:0000256" key="3">
    <source>
        <dbReference type="ARBA" id="ARBA00022840"/>
    </source>
</evidence>
<comment type="caution">
    <text evidence="7">The sequence shown here is derived from an EMBL/GenBank/DDBJ whole genome shotgun (WGS) entry which is preliminary data.</text>
</comment>
<evidence type="ECO:0000256" key="6">
    <source>
        <dbReference type="RuleBase" id="RU363036"/>
    </source>
</evidence>
<dbReference type="AlphaFoldDB" id="A0A1R1XUL5"/>
<dbReference type="GO" id="GO:0004830">
    <property type="term" value="F:tryptophan-tRNA ligase activity"/>
    <property type="evidence" value="ECO:0007669"/>
    <property type="project" value="TreeGrafter"/>
</dbReference>
<keyword evidence="8" id="KW-1185">Reference proteome</keyword>
<comment type="similarity">
    <text evidence="6">Belongs to the class-I aminoacyl-tRNA synthetase family.</text>
</comment>
<accession>A0A1R1XUL5</accession>
<dbReference type="Pfam" id="PF00579">
    <property type="entry name" value="tRNA-synt_1b"/>
    <property type="match status" value="2"/>
</dbReference>
<dbReference type="OrthoDB" id="15808at2759"/>
<dbReference type="InterPro" id="IPR002305">
    <property type="entry name" value="aa-tRNA-synth_Ic"/>
</dbReference>
<dbReference type="InterPro" id="IPR014729">
    <property type="entry name" value="Rossmann-like_a/b/a_fold"/>
</dbReference>
<dbReference type="Proteomes" id="UP000187283">
    <property type="component" value="Unassembled WGS sequence"/>
</dbReference>
<keyword evidence="1 6" id="KW-0436">Ligase</keyword>
<keyword evidence="5 6" id="KW-0030">Aminoacyl-tRNA synthetase</keyword>
<sequence>MLKSGIRIVSGIQPTGIPHLGNYLGSIANWVSLQNSKKALVNEHNLQKDSFKSKFNSLNEKNISINNFLTKTPVLPNNCEINDLFFFIADLHAVTIPDNIVDLKASTLELASVLLACGIDPSKSHLFRQSAIPSHAELMWILSCITPIGSLNRMTQWKVIFLFVANSIIIL</sequence>
<dbReference type="STRING" id="133412.A0A1R1XUL5"/>
<dbReference type="PROSITE" id="PS00178">
    <property type="entry name" value="AA_TRNA_LIGASE_I"/>
    <property type="match status" value="1"/>
</dbReference>
<evidence type="ECO:0000313" key="8">
    <source>
        <dbReference type="Proteomes" id="UP000187283"/>
    </source>
</evidence>
<dbReference type="SUPFAM" id="SSF52374">
    <property type="entry name" value="Nucleotidylyl transferase"/>
    <property type="match status" value="2"/>
</dbReference>
<dbReference type="PANTHER" id="PTHR43766">
    <property type="entry name" value="TRYPTOPHAN--TRNA LIGASE, MITOCHONDRIAL"/>
    <property type="match status" value="1"/>
</dbReference>
<reference evidence="7 8" key="1">
    <citation type="submission" date="2017-01" db="EMBL/GenBank/DDBJ databases">
        <authorList>
            <person name="Mah S.A."/>
            <person name="Swanson W.J."/>
            <person name="Moy G.W."/>
            <person name="Vacquier V.D."/>
        </authorList>
    </citation>
    <scope>NUCLEOTIDE SEQUENCE [LARGE SCALE GENOMIC DNA]</scope>
    <source>
        <strain evidence="7 8">GSMNP</strain>
    </source>
</reference>
<gene>
    <name evidence="7" type="ORF">AYI70_g5398</name>
</gene>
<proteinExistence type="inferred from homology"/>
<evidence type="ECO:0000313" key="7">
    <source>
        <dbReference type="EMBL" id="OMJ18353.1"/>
    </source>
</evidence>
<protein>
    <submittedName>
        <fullName evidence="7">Tryptophan-tRNA ligase, mitochondrial</fullName>
    </submittedName>
</protein>
<dbReference type="GO" id="GO:0070183">
    <property type="term" value="P:mitochondrial tryptophanyl-tRNA aminoacylation"/>
    <property type="evidence" value="ECO:0007669"/>
    <property type="project" value="TreeGrafter"/>
</dbReference>
<dbReference type="InterPro" id="IPR001412">
    <property type="entry name" value="aa-tRNA-synth_I_CS"/>
</dbReference>
<keyword evidence="2 6" id="KW-0547">Nucleotide-binding</keyword>
<evidence type="ECO:0000256" key="4">
    <source>
        <dbReference type="ARBA" id="ARBA00022917"/>
    </source>
</evidence>